<feature type="transmembrane region" description="Helical" evidence="1">
    <location>
        <begin position="20"/>
        <end position="45"/>
    </location>
</feature>
<dbReference type="PANTHER" id="PTHR40465:SF1">
    <property type="entry name" value="DUF6534 DOMAIN-CONTAINING PROTEIN"/>
    <property type="match status" value="1"/>
</dbReference>
<proteinExistence type="predicted"/>
<sequence length="332" mass="37663">MSSPLPIPIADIPSRLGATLGAIFIGATIAAVFYGITVLQTVVYYRQNPNDPWLFRYAVAVLWIFDTLHVGLSTHALYFYLIKSFGNYPTLFTIVWSFPLQLLFNMLIATSVQALYAVRILKFGRHFHVVMPWFIFLAVAATVGTGLYVIYDTYTLSSIMGVSTIRASIHTEFSVVAVADFVITGAMCFYLHKGRSMTSFSSTTKIIIRLMRLVLVSGLATSACSLFTLVSYIAWPDTLIFVTIDFVMPKLYINSLLAMQAQLAPDFDVVYRKRTLCSGSKDNQICSPPWFWKQRRSKTDEYHHPWPVCDRRRYNTDECHSTSLCNPRKVFE</sequence>
<protein>
    <recommendedName>
        <fullName evidence="2">DUF6534 domain-containing protein</fullName>
    </recommendedName>
</protein>
<evidence type="ECO:0000259" key="2">
    <source>
        <dbReference type="Pfam" id="PF20152"/>
    </source>
</evidence>
<feature type="domain" description="DUF6534" evidence="2">
    <location>
        <begin position="177"/>
        <end position="259"/>
    </location>
</feature>
<reference evidence="3" key="1">
    <citation type="submission" date="2023-06" db="EMBL/GenBank/DDBJ databases">
        <authorList>
            <consortium name="Lawrence Berkeley National Laboratory"/>
            <person name="Ahrendt S."/>
            <person name="Sahu N."/>
            <person name="Indic B."/>
            <person name="Wong-Bajracharya J."/>
            <person name="Merenyi Z."/>
            <person name="Ke H.-M."/>
            <person name="Monk M."/>
            <person name="Kocsube S."/>
            <person name="Drula E."/>
            <person name="Lipzen A."/>
            <person name="Balint B."/>
            <person name="Henrissat B."/>
            <person name="Andreopoulos B."/>
            <person name="Martin F.M."/>
            <person name="Harder C.B."/>
            <person name="Rigling D."/>
            <person name="Ford K.L."/>
            <person name="Foster G.D."/>
            <person name="Pangilinan J."/>
            <person name="Papanicolaou A."/>
            <person name="Barry K."/>
            <person name="LaButti K."/>
            <person name="Viragh M."/>
            <person name="Koriabine M."/>
            <person name="Yan M."/>
            <person name="Riley R."/>
            <person name="Champramary S."/>
            <person name="Plett K.L."/>
            <person name="Tsai I.J."/>
            <person name="Slot J."/>
            <person name="Sipos G."/>
            <person name="Plett J."/>
            <person name="Nagy L.G."/>
            <person name="Grigoriev I.V."/>
        </authorList>
    </citation>
    <scope>NUCLEOTIDE SEQUENCE</scope>
    <source>
        <strain evidence="3">CCBAS 213</strain>
    </source>
</reference>
<gene>
    <name evidence="3" type="ORF">EV420DRAFT_520710</name>
</gene>
<feature type="transmembrane region" description="Helical" evidence="1">
    <location>
        <begin position="171"/>
        <end position="192"/>
    </location>
</feature>
<feature type="transmembrane region" description="Helical" evidence="1">
    <location>
        <begin position="213"/>
        <end position="235"/>
    </location>
</feature>
<dbReference type="PANTHER" id="PTHR40465">
    <property type="entry name" value="CHROMOSOME 1, WHOLE GENOME SHOTGUN SEQUENCE"/>
    <property type="match status" value="1"/>
</dbReference>
<keyword evidence="1" id="KW-0812">Transmembrane</keyword>
<dbReference type="AlphaFoldDB" id="A0AA39KAL4"/>
<dbReference type="RefSeq" id="XP_060329643.1">
    <property type="nucleotide sequence ID" value="XM_060482457.1"/>
</dbReference>
<comment type="caution">
    <text evidence="3">The sequence shown here is derived from an EMBL/GenBank/DDBJ whole genome shotgun (WGS) entry which is preliminary data.</text>
</comment>
<evidence type="ECO:0000256" key="1">
    <source>
        <dbReference type="SAM" id="Phobius"/>
    </source>
</evidence>
<accession>A0AA39KAL4</accession>
<keyword evidence="1" id="KW-1133">Transmembrane helix</keyword>
<feature type="transmembrane region" description="Helical" evidence="1">
    <location>
        <begin position="130"/>
        <end position="151"/>
    </location>
</feature>
<keyword evidence="1" id="KW-0472">Membrane</keyword>
<feature type="transmembrane region" description="Helical" evidence="1">
    <location>
        <begin position="94"/>
        <end position="118"/>
    </location>
</feature>
<dbReference type="EMBL" id="JAUEPS010000022">
    <property type="protein sequence ID" value="KAK0457328.1"/>
    <property type="molecule type" value="Genomic_DNA"/>
</dbReference>
<organism evidence="3 4">
    <name type="scientific">Armillaria tabescens</name>
    <name type="common">Ringless honey mushroom</name>
    <name type="synonym">Agaricus tabescens</name>
    <dbReference type="NCBI Taxonomy" id="1929756"/>
    <lineage>
        <taxon>Eukaryota</taxon>
        <taxon>Fungi</taxon>
        <taxon>Dikarya</taxon>
        <taxon>Basidiomycota</taxon>
        <taxon>Agaricomycotina</taxon>
        <taxon>Agaricomycetes</taxon>
        <taxon>Agaricomycetidae</taxon>
        <taxon>Agaricales</taxon>
        <taxon>Marasmiineae</taxon>
        <taxon>Physalacriaceae</taxon>
        <taxon>Desarmillaria</taxon>
    </lineage>
</organism>
<keyword evidence="4" id="KW-1185">Reference proteome</keyword>
<evidence type="ECO:0000313" key="3">
    <source>
        <dbReference type="EMBL" id="KAK0457328.1"/>
    </source>
</evidence>
<feature type="transmembrane region" description="Helical" evidence="1">
    <location>
        <begin position="57"/>
        <end position="82"/>
    </location>
</feature>
<dbReference type="GeneID" id="85366005"/>
<evidence type="ECO:0000313" key="4">
    <source>
        <dbReference type="Proteomes" id="UP001175211"/>
    </source>
</evidence>
<dbReference type="Proteomes" id="UP001175211">
    <property type="component" value="Unassembled WGS sequence"/>
</dbReference>
<dbReference type="InterPro" id="IPR045339">
    <property type="entry name" value="DUF6534"/>
</dbReference>
<name>A0AA39KAL4_ARMTA</name>
<dbReference type="Pfam" id="PF20152">
    <property type="entry name" value="DUF6534"/>
    <property type="match status" value="1"/>
</dbReference>